<keyword evidence="2" id="KW-1133">Transmembrane helix</keyword>
<feature type="coiled-coil region" evidence="1">
    <location>
        <begin position="577"/>
        <end position="625"/>
    </location>
</feature>
<dbReference type="EMBL" id="BQKE01000001">
    <property type="protein sequence ID" value="GJM61479.1"/>
    <property type="molecule type" value="Genomic_DNA"/>
</dbReference>
<name>A0AAN5AJY0_9BACT</name>
<dbReference type="Gene3D" id="3.30.450.20">
    <property type="entry name" value="PAS domain"/>
    <property type="match status" value="1"/>
</dbReference>
<dbReference type="AlphaFoldDB" id="A0AAN5AJY0"/>
<gene>
    <name evidence="4" type="ORF">PEDI_20310</name>
</gene>
<feature type="transmembrane region" description="Helical" evidence="2">
    <location>
        <begin position="294"/>
        <end position="316"/>
    </location>
</feature>
<dbReference type="Pfam" id="PF13185">
    <property type="entry name" value="GAF_2"/>
    <property type="match status" value="1"/>
</dbReference>
<proteinExistence type="predicted"/>
<reference evidence="4 5" key="1">
    <citation type="submission" date="2021-12" db="EMBL/GenBank/DDBJ databases">
        <title>Genome sequencing of bacteria with rrn-lacking chromosome and rrn-plasmid.</title>
        <authorList>
            <person name="Anda M."/>
            <person name="Iwasaki W."/>
        </authorList>
    </citation>
    <scope>NUCLEOTIDE SEQUENCE [LARGE SCALE GENOMIC DNA]</scope>
    <source>
        <strain evidence="4 5">NBRC 15940</strain>
    </source>
</reference>
<feature type="transmembrane region" description="Helical" evidence="2">
    <location>
        <begin position="14"/>
        <end position="35"/>
    </location>
</feature>
<keyword evidence="2" id="KW-0812">Transmembrane</keyword>
<evidence type="ECO:0000313" key="5">
    <source>
        <dbReference type="Proteomes" id="UP001310022"/>
    </source>
</evidence>
<keyword evidence="2" id="KW-0472">Membrane</keyword>
<accession>A0AAN5AJY0</accession>
<feature type="domain" description="GAF" evidence="3">
    <location>
        <begin position="435"/>
        <end position="568"/>
    </location>
</feature>
<dbReference type="InterPro" id="IPR029016">
    <property type="entry name" value="GAF-like_dom_sf"/>
</dbReference>
<dbReference type="Proteomes" id="UP001310022">
    <property type="component" value="Unassembled WGS sequence"/>
</dbReference>
<organism evidence="4 5">
    <name type="scientific">Persicobacter diffluens</name>
    <dbReference type="NCBI Taxonomy" id="981"/>
    <lineage>
        <taxon>Bacteria</taxon>
        <taxon>Pseudomonadati</taxon>
        <taxon>Bacteroidota</taxon>
        <taxon>Cytophagia</taxon>
        <taxon>Cytophagales</taxon>
        <taxon>Persicobacteraceae</taxon>
        <taxon>Persicobacter</taxon>
    </lineage>
</organism>
<comment type="caution">
    <text evidence="4">The sequence shown here is derived from an EMBL/GenBank/DDBJ whole genome shotgun (WGS) entry which is preliminary data.</text>
</comment>
<dbReference type="SUPFAM" id="SSF55781">
    <property type="entry name" value="GAF domain-like"/>
    <property type="match status" value="1"/>
</dbReference>
<sequence>MNKKRTNKPSFQRALLLPLGSMMTLLVLLVVALWYRQQAQKTEHFVKEEKMPLVVNSLKEKLRSSIDKPIGLGKAMEVNPFVVELMTSQKLDTLRFKKLIQQTKEGLDLFHMNFYLANSGAILDDRGYYKMASVEEEEDQWIFRTVADEGSDFSVNIGYLDHLQQYAFFINKKIYHPESGAFLGLCGIGIEIPEVVSTLVQYQSGQSGRNYIISGQGELKVYDENRMPAGNLFEDKAFQNLANAIRSGALGFVSADKGKEEEIWFYVQRLPDLDWYVVMEVHASEVLADLKLDLIYILGFGFLALIIILSVLGFFIRRTNQAIQQLIQFVENVNAGQAEMTLNSNLAIRELEMLQKSFHQFFKSISEATIFAAQIAKGNLEASHYQLSGENDRLGKALTSMKNALAQNRAEEERRNWGNEGMAQFADLLRNQNLGVQELSELVLSRMIKYLGLNQGAVFLVKTTADEEVLQLSACYAYNRKKHMEKEIAPGEGLVGQCYLEKEAIFMTDLPADYIHITSGLGKACPSNLYLVPLNHNDQVVGVMELAGFEILADYKRELVSKICQAYASTLVSVMTNENTKKLLEETQLQAEQLRAQEEEMRQNMEEMMATQEEMRRVNEALEANV</sequence>
<evidence type="ECO:0000256" key="1">
    <source>
        <dbReference type="SAM" id="Coils"/>
    </source>
</evidence>
<dbReference type="RefSeq" id="WP_338237018.1">
    <property type="nucleotide sequence ID" value="NZ_BQKE01000001.1"/>
</dbReference>
<evidence type="ECO:0000313" key="4">
    <source>
        <dbReference type="EMBL" id="GJM61479.1"/>
    </source>
</evidence>
<dbReference type="InterPro" id="IPR003018">
    <property type="entry name" value="GAF"/>
</dbReference>
<keyword evidence="5" id="KW-1185">Reference proteome</keyword>
<evidence type="ECO:0000256" key="2">
    <source>
        <dbReference type="SAM" id="Phobius"/>
    </source>
</evidence>
<dbReference type="Gene3D" id="3.30.450.40">
    <property type="match status" value="1"/>
</dbReference>
<evidence type="ECO:0000259" key="3">
    <source>
        <dbReference type="Pfam" id="PF13185"/>
    </source>
</evidence>
<protein>
    <recommendedName>
        <fullName evidence="3">GAF domain-containing protein</fullName>
    </recommendedName>
</protein>
<keyword evidence="1" id="KW-0175">Coiled coil</keyword>